<dbReference type="InterPro" id="IPR020287">
    <property type="entry name" value="Tail_sheath_C"/>
</dbReference>
<evidence type="ECO:0000259" key="2">
    <source>
        <dbReference type="Pfam" id="PF04984"/>
    </source>
</evidence>
<dbReference type="Gene3D" id="3.30.1490.360">
    <property type="match status" value="1"/>
</dbReference>
<evidence type="ECO:0000256" key="1">
    <source>
        <dbReference type="ARBA" id="ARBA00008005"/>
    </source>
</evidence>
<evidence type="ECO:0000313" key="5">
    <source>
        <dbReference type="Proteomes" id="UP000001662"/>
    </source>
</evidence>
<name>D9R926_LACSW</name>
<dbReference type="RefSeq" id="WP_013272092.1">
    <property type="nucleotide sequence ID" value="NC_014376.1"/>
</dbReference>
<dbReference type="eggNOG" id="ENOG502Z8I6">
    <property type="taxonomic scope" value="Bacteria"/>
</dbReference>
<dbReference type="Gene3D" id="3.30.360.90">
    <property type="match status" value="1"/>
</dbReference>
<reference evidence="4" key="1">
    <citation type="submission" date="2010-07" db="EMBL/GenBank/DDBJ databases">
        <title>Complete sequence of Clostridium saccharolyticum WM1.</title>
        <authorList>
            <consortium name="US DOE Joint Genome Institute"/>
            <person name="Lucas S."/>
            <person name="Copeland A."/>
            <person name="Lapidus A."/>
            <person name="Cheng J.-F."/>
            <person name="Bruce D."/>
            <person name="Goodwin L."/>
            <person name="Pitluck S."/>
            <person name="Chertkov O."/>
            <person name="Detter J.C."/>
            <person name="Han C."/>
            <person name="Tapia R."/>
            <person name="Land M."/>
            <person name="Hauser L."/>
            <person name="Chang Y.-J."/>
            <person name="Jeffries C."/>
            <person name="Kyrpides N."/>
            <person name="Ivanova N."/>
            <person name="Mikhailova N."/>
            <person name="Mouttaki H."/>
            <person name="Lin L."/>
            <person name="Zhou J."/>
            <person name="Hemme C.L."/>
            <person name="Woyke T."/>
        </authorList>
    </citation>
    <scope>NUCLEOTIDE SEQUENCE [LARGE SCALE GENOMIC DNA]</scope>
    <source>
        <strain evidence="4">WM1</strain>
    </source>
</reference>
<dbReference type="InterPro" id="IPR035089">
    <property type="entry name" value="Phage_sheath_subtilisin"/>
</dbReference>
<dbReference type="HOGENOM" id="CLU_049440_0_0_9"/>
<dbReference type="PaxDb" id="610130-Closa_1400"/>
<dbReference type="Proteomes" id="UP000001662">
    <property type="component" value="Chromosome"/>
</dbReference>
<dbReference type="STRING" id="610130.Closa_1400"/>
<dbReference type="KEGG" id="csh:Closa_1400"/>
<feature type="domain" description="Tail sheath protein subtilisin-like" evidence="2">
    <location>
        <begin position="93"/>
        <end position="238"/>
    </location>
</feature>
<dbReference type="OrthoDB" id="89060at2"/>
<protein>
    <recommendedName>
        <fullName evidence="6">Phage tail sheath protein</fullName>
    </recommendedName>
</protein>
<comment type="similarity">
    <text evidence="1">Belongs to the myoviridae tail sheath protein family.</text>
</comment>
<dbReference type="AlphaFoldDB" id="D9R926"/>
<organism evidence="4 5">
    <name type="scientific">Lacrimispora saccharolytica (strain ATCC 35040 / DSM 2544 / NRCC 2533 / WM1)</name>
    <name type="common">Clostridium saccharolyticum</name>
    <dbReference type="NCBI Taxonomy" id="610130"/>
    <lineage>
        <taxon>Bacteria</taxon>
        <taxon>Bacillati</taxon>
        <taxon>Bacillota</taxon>
        <taxon>Clostridia</taxon>
        <taxon>Lachnospirales</taxon>
        <taxon>Lachnospiraceae</taxon>
        <taxon>Lacrimispora</taxon>
    </lineage>
</organism>
<evidence type="ECO:0000259" key="3">
    <source>
        <dbReference type="Pfam" id="PF17482"/>
    </source>
</evidence>
<keyword evidence="5" id="KW-1185">Reference proteome</keyword>
<dbReference type="Gene3D" id="3.40.50.11790">
    <property type="match status" value="1"/>
</dbReference>
<accession>D9R926</accession>
<feature type="domain" description="Tail sheath protein C-terminal" evidence="3">
    <location>
        <begin position="246"/>
        <end position="345"/>
    </location>
</feature>
<sequence length="346" mass="36793">MAGTWTSQNKILPGAYINVATNEPLSITPGDRGTVVILQELSVGTDGSIYTITATEQAYPNNATAADKKLVNLALQNAKTVKLYKLPATHDIDDITAALVTLGTEKFDTMVYPYDNEKTAEKTAIVTWIKAMRDDEGVWCTAVLANHVADSEAIINVPQGLKPSATESLTAAEATAWVGGATAGAGITTSNTGKTVAGVIDVSPRMTRSEMEAAVTAGKFIFKVDSAQNVTVVYDINSLTTTTATKGDMFKKNRVIRTIDGIRNDITSIFEASYVGKVNNNADGRLLLKSALVDYFTTLQNLGAIQNFETGDITIEAGTAIDAVLVTANIQPVDSVEKIYISVNLS</sequence>
<evidence type="ECO:0008006" key="6">
    <source>
        <dbReference type="Google" id="ProtNLM"/>
    </source>
</evidence>
<dbReference type="EMBL" id="CP002109">
    <property type="protein sequence ID" value="ADL04001.1"/>
    <property type="molecule type" value="Genomic_DNA"/>
</dbReference>
<dbReference type="Gene3D" id="3.30.1370.220">
    <property type="match status" value="1"/>
</dbReference>
<dbReference type="Pfam" id="PF17482">
    <property type="entry name" value="Phage_sheath_1C"/>
    <property type="match status" value="1"/>
</dbReference>
<evidence type="ECO:0000313" key="4">
    <source>
        <dbReference type="EMBL" id="ADL04001.1"/>
    </source>
</evidence>
<dbReference type="Pfam" id="PF04984">
    <property type="entry name" value="Phage_sheath_1"/>
    <property type="match status" value="1"/>
</dbReference>
<gene>
    <name evidence="4" type="ordered locus">Closa_1400</name>
</gene>
<proteinExistence type="inferred from homology"/>